<accession>A0A6J0BPN9</accession>
<evidence type="ECO:0000256" key="1">
    <source>
        <dbReference type="SAM" id="Coils"/>
    </source>
</evidence>
<proteinExistence type="predicted"/>
<feature type="coiled-coil region" evidence="1">
    <location>
        <begin position="320"/>
        <end position="375"/>
    </location>
</feature>
<gene>
    <name evidence="4" type="primary">LOC107222007</name>
</gene>
<organism evidence="4">
    <name type="scientific">Neodiprion lecontei</name>
    <name type="common">Redheaded pine sawfly</name>
    <dbReference type="NCBI Taxonomy" id="441921"/>
    <lineage>
        <taxon>Eukaryota</taxon>
        <taxon>Metazoa</taxon>
        <taxon>Ecdysozoa</taxon>
        <taxon>Arthropoda</taxon>
        <taxon>Hexapoda</taxon>
        <taxon>Insecta</taxon>
        <taxon>Pterygota</taxon>
        <taxon>Neoptera</taxon>
        <taxon>Endopterygota</taxon>
        <taxon>Hymenoptera</taxon>
        <taxon>Tenthredinoidea</taxon>
        <taxon>Diprionidae</taxon>
        <taxon>Diprioninae</taxon>
        <taxon>Neodiprion</taxon>
    </lineage>
</organism>
<dbReference type="AlphaFoldDB" id="A0A6J0BPN9"/>
<reference evidence="4" key="1">
    <citation type="submission" date="2025-08" db="UniProtKB">
        <authorList>
            <consortium name="RefSeq"/>
        </authorList>
    </citation>
    <scope>IDENTIFICATION</scope>
    <source>
        <tissue evidence="4">Thorax and Abdomen</tissue>
    </source>
</reference>
<evidence type="ECO:0000256" key="2">
    <source>
        <dbReference type="SAM" id="MobiDB-lite"/>
    </source>
</evidence>
<dbReference type="RefSeq" id="XP_015516686.2">
    <property type="nucleotide sequence ID" value="XM_015661200.2"/>
</dbReference>
<dbReference type="KEGG" id="nlo:107222007"/>
<feature type="region of interest" description="Disordered" evidence="2">
    <location>
        <begin position="1"/>
        <end position="51"/>
    </location>
</feature>
<dbReference type="InParanoid" id="A0A6J0BPN9"/>
<evidence type="ECO:0000313" key="4">
    <source>
        <dbReference type="RefSeq" id="XP_015516686.2"/>
    </source>
</evidence>
<protein>
    <submittedName>
        <fullName evidence="4">Girdin-like</fullName>
    </submittedName>
</protein>
<feature type="compositionally biased region" description="Basic and acidic residues" evidence="2">
    <location>
        <begin position="721"/>
        <end position="739"/>
    </location>
</feature>
<name>A0A6J0BPN9_NEOLC</name>
<feature type="coiled-coil region" evidence="1">
    <location>
        <begin position="63"/>
        <end position="90"/>
    </location>
</feature>
<keyword evidence="3" id="KW-1185">Reference proteome</keyword>
<dbReference type="OrthoDB" id="7687926at2759"/>
<evidence type="ECO:0000313" key="3">
    <source>
        <dbReference type="Proteomes" id="UP000829291"/>
    </source>
</evidence>
<dbReference type="Proteomes" id="UP000829291">
    <property type="component" value="Chromosome 1"/>
</dbReference>
<feature type="coiled-coil region" evidence="1">
    <location>
        <begin position="432"/>
        <end position="612"/>
    </location>
</feature>
<feature type="region of interest" description="Disordered" evidence="2">
    <location>
        <begin position="715"/>
        <end position="753"/>
    </location>
</feature>
<sequence>MMLNEYLVKSAKNPKIDETKTNTQGQSHSQSLSEQQTPLDRFTETRSSQSQNQILVPRNWVQLTDVKDELAETDRQIKTLKRRIHDEEKSNEVMVKIINQNNKGEIEMTERKKSSQELMSTIKEKMNVLPNRLEGSKMSKTSLSQSYDSLCLEQNEIKCLVMTFKNTVLYEKKELQKELRAKYDESLIIQTKCHEVEKKVMEMNELVCNKIRTYEELSQMIENNQQQCNEQIIQITEVIKNTETNLKVKEEAKYKLAVENNRLSKIFDDLKCKFEEEQHNFTKYEKQVEYLKPKALNLKEKVCDLNKEIYNTKNTKLAVISNKDLELAKYRKQLQDLKLIDSEQMNKLKAAICDNRKLSDTIAKTDEDTEQLKNTIEIKDTQIKQINTKLNGVLEKNKEIYMNIERLNEALITQGKQVTQNKSTSEVYTTNKDKYNKSEAELKAKLEIVQQNLNDKCDEKAKLLERTINKENDFSKQIKQFARDFKQKDEQIEGLQKAAENLQLDIERDQLEYDREIQRATHMSKQCQLLGHDREIKENNMQIGALKRELVAAKAKREQMNQKNTADCKENQKQETKAKRIRYAYDDLDKQYAIIQLENEELQNKSREAKRSSNVIPTQGANELKNTDTFVESPSEKFLTKQITTPKPILKSAVKASPLKMQKVQFDIGPTSQIKSINPLDIFEEAERRYIQAVGSNKPNFANILSISQESVTPAPVIDMPPKEQTRKFFKRSRAEQKKVVSTSNTPDPYEMP</sequence>
<keyword evidence="1" id="KW-0175">Coiled coil</keyword>
<feature type="compositionally biased region" description="Polar residues" evidence="2">
    <location>
        <begin position="21"/>
        <end position="38"/>
    </location>
</feature>
<dbReference type="GeneID" id="107222007"/>